<proteinExistence type="predicted"/>
<evidence type="ECO:0000313" key="3">
    <source>
        <dbReference type="Proteomes" id="UP001162156"/>
    </source>
</evidence>
<evidence type="ECO:0000259" key="1">
    <source>
        <dbReference type="SMART" id="SM00868"/>
    </source>
</evidence>
<name>A0AAV8WJV6_9CUCU</name>
<organism evidence="2 3">
    <name type="scientific">Rhamnusium bicolor</name>
    <dbReference type="NCBI Taxonomy" id="1586634"/>
    <lineage>
        <taxon>Eukaryota</taxon>
        <taxon>Metazoa</taxon>
        <taxon>Ecdysozoa</taxon>
        <taxon>Arthropoda</taxon>
        <taxon>Hexapoda</taxon>
        <taxon>Insecta</taxon>
        <taxon>Pterygota</taxon>
        <taxon>Neoptera</taxon>
        <taxon>Endopterygota</taxon>
        <taxon>Coleoptera</taxon>
        <taxon>Polyphaga</taxon>
        <taxon>Cucujiformia</taxon>
        <taxon>Chrysomeloidea</taxon>
        <taxon>Cerambycidae</taxon>
        <taxon>Lepturinae</taxon>
        <taxon>Rhagiini</taxon>
        <taxon>Rhamnusium</taxon>
    </lineage>
</organism>
<accession>A0AAV8WJV6</accession>
<gene>
    <name evidence="2" type="ORF">NQ314_020540</name>
</gene>
<dbReference type="Proteomes" id="UP001162156">
    <property type="component" value="Unassembled WGS sequence"/>
</dbReference>
<reference evidence="2" key="1">
    <citation type="journal article" date="2023" name="Insect Mol. Biol.">
        <title>Genome sequencing provides insights into the evolution of gene families encoding plant cell wall-degrading enzymes in longhorned beetles.</title>
        <authorList>
            <person name="Shin N.R."/>
            <person name="Okamura Y."/>
            <person name="Kirsch R."/>
            <person name="Pauchet Y."/>
        </authorList>
    </citation>
    <scope>NUCLEOTIDE SEQUENCE</scope>
    <source>
        <strain evidence="2">RBIC_L_NR</strain>
    </source>
</reference>
<evidence type="ECO:0000313" key="2">
    <source>
        <dbReference type="EMBL" id="KAJ8927039.1"/>
    </source>
</evidence>
<protein>
    <recommendedName>
        <fullName evidence="1">ZAD domain-containing protein</fullName>
    </recommendedName>
</protein>
<dbReference type="SMART" id="SM00868">
    <property type="entry name" value="zf-AD"/>
    <property type="match status" value="1"/>
</dbReference>
<sequence length="152" mass="17847">MKTREDEPCRLCLKTFCDQNYEEMGEITKEILDVLLLKNLDITKESAMCRSCAENLEKSFEFKATCLYTEDYIVPFLRSKKETKLDLRKVYMNQKKNLRSVDISRDQKICRLCLDLVTSECFTSLSEIKNDMLKKHMPELVSNCYSLSNINN</sequence>
<dbReference type="EMBL" id="JANEYF010005744">
    <property type="protein sequence ID" value="KAJ8927039.1"/>
    <property type="molecule type" value="Genomic_DNA"/>
</dbReference>
<feature type="domain" description="ZAD" evidence="1">
    <location>
        <begin position="8"/>
        <end position="76"/>
    </location>
</feature>
<feature type="non-terminal residue" evidence="2">
    <location>
        <position position="152"/>
    </location>
</feature>
<keyword evidence="3" id="KW-1185">Reference proteome</keyword>
<dbReference type="AlphaFoldDB" id="A0AAV8WJV6"/>
<comment type="caution">
    <text evidence="2">The sequence shown here is derived from an EMBL/GenBank/DDBJ whole genome shotgun (WGS) entry which is preliminary data.</text>
</comment>
<dbReference type="InterPro" id="IPR012934">
    <property type="entry name" value="Znf_AD"/>
</dbReference>
<dbReference type="GO" id="GO:0008270">
    <property type="term" value="F:zinc ion binding"/>
    <property type="evidence" value="ECO:0007669"/>
    <property type="project" value="InterPro"/>
</dbReference>
<dbReference type="GO" id="GO:0005634">
    <property type="term" value="C:nucleus"/>
    <property type="evidence" value="ECO:0007669"/>
    <property type="project" value="InterPro"/>
</dbReference>